<protein>
    <submittedName>
        <fullName evidence="3">Aldo/keto reductase</fullName>
    </submittedName>
</protein>
<dbReference type="Pfam" id="PF00248">
    <property type="entry name" value="Aldo_ket_red"/>
    <property type="match status" value="1"/>
</dbReference>
<dbReference type="InterPro" id="IPR023210">
    <property type="entry name" value="NADP_OxRdtase_dom"/>
</dbReference>
<feature type="non-terminal residue" evidence="3">
    <location>
        <position position="1"/>
    </location>
</feature>
<evidence type="ECO:0000259" key="2">
    <source>
        <dbReference type="Pfam" id="PF00248"/>
    </source>
</evidence>
<dbReference type="GO" id="GO:0016491">
    <property type="term" value="F:oxidoreductase activity"/>
    <property type="evidence" value="ECO:0007669"/>
    <property type="project" value="UniProtKB-KW"/>
</dbReference>
<dbReference type="CDD" id="cd19075">
    <property type="entry name" value="AKR_AKR7A1-5"/>
    <property type="match status" value="1"/>
</dbReference>
<evidence type="ECO:0000256" key="1">
    <source>
        <dbReference type="ARBA" id="ARBA00023002"/>
    </source>
</evidence>
<dbReference type="OrthoDB" id="2310150at2759"/>
<keyword evidence="1" id="KW-0560">Oxidoreductase</keyword>
<dbReference type="Proteomes" id="UP000799444">
    <property type="component" value="Unassembled WGS sequence"/>
</dbReference>
<organism evidence="3 4">
    <name type="scientific">Polyplosphaeria fusca</name>
    <dbReference type="NCBI Taxonomy" id="682080"/>
    <lineage>
        <taxon>Eukaryota</taxon>
        <taxon>Fungi</taxon>
        <taxon>Dikarya</taxon>
        <taxon>Ascomycota</taxon>
        <taxon>Pezizomycotina</taxon>
        <taxon>Dothideomycetes</taxon>
        <taxon>Pleosporomycetidae</taxon>
        <taxon>Pleosporales</taxon>
        <taxon>Tetraplosphaeriaceae</taxon>
        <taxon>Polyplosphaeria</taxon>
    </lineage>
</organism>
<accession>A0A9P4R2X9</accession>
<dbReference type="InterPro" id="IPR050523">
    <property type="entry name" value="AKR_Detox_Biosynth"/>
</dbReference>
<gene>
    <name evidence="3" type="ORF">EJ04DRAFT_587038</name>
</gene>
<name>A0A9P4R2X9_9PLEO</name>
<reference evidence="3" key="1">
    <citation type="journal article" date="2020" name="Stud. Mycol.">
        <title>101 Dothideomycetes genomes: a test case for predicting lifestyles and emergence of pathogens.</title>
        <authorList>
            <person name="Haridas S."/>
            <person name="Albert R."/>
            <person name="Binder M."/>
            <person name="Bloem J."/>
            <person name="Labutti K."/>
            <person name="Salamov A."/>
            <person name="Andreopoulos B."/>
            <person name="Baker S."/>
            <person name="Barry K."/>
            <person name="Bills G."/>
            <person name="Bluhm B."/>
            <person name="Cannon C."/>
            <person name="Castanera R."/>
            <person name="Culley D."/>
            <person name="Daum C."/>
            <person name="Ezra D."/>
            <person name="Gonzalez J."/>
            <person name="Henrissat B."/>
            <person name="Kuo A."/>
            <person name="Liang C."/>
            <person name="Lipzen A."/>
            <person name="Lutzoni F."/>
            <person name="Magnuson J."/>
            <person name="Mondo S."/>
            <person name="Nolan M."/>
            <person name="Ohm R."/>
            <person name="Pangilinan J."/>
            <person name="Park H.-J."/>
            <person name="Ramirez L."/>
            <person name="Alfaro M."/>
            <person name="Sun H."/>
            <person name="Tritt A."/>
            <person name="Yoshinaga Y."/>
            <person name="Zwiers L.-H."/>
            <person name="Turgeon B."/>
            <person name="Goodwin S."/>
            <person name="Spatafora J."/>
            <person name="Crous P."/>
            <person name="Grigoriev I."/>
        </authorList>
    </citation>
    <scope>NUCLEOTIDE SEQUENCE</scope>
    <source>
        <strain evidence="3">CBS 125425</strain>
    </source>
</reference>
<sequence length="339" mass="38986">TMAPRTKLEIVFGAMTFGKEGIEQVRTSNLDDCAAIIDLFQKHQHSEIDTSRVYGMGTSEEYLGALKWQERGLVMDTKFYPDTRGFMGPSPTHSVEKDMRAGLEESLKALKAKSVDLWYLHGPDRSVPIEGTLQAVDTLYKEGKFKRWGISNFMAWEVAAICEICNAKGYTKPSVYQGLYNGIHRSVEHELLPCLRKYDIAFYAFNPLAGGYLTNRYHRNLKDEDIEPGSRFDPKRMFGKMYRQRYWNDNYFDALDVLRPVVVDKHGLRESECALRWMMHHSQLKAEFGDKIIIGASSEKQLEMNLEDFEGDRLPGDVSEAFDKAWEVCKAGNAWKYFH</sequence>
<dbReference type="EMBL" id="ML996109">
    <property type="protein sequence ID" value="KAF2738408.1"/>
    <property type="molecule type" value="Genomic_DNA"/>
</dbReference>
<evidence type="ECO:0000313" key="4">
    <source>
        <dbReference type="Proteomes" id="UP000799444"/>
    </source>
</evidence>
<feature type="domain" description="NADP-dependent oxidoreductase" evidence="2">
    <location>
        <begin position="9"/>
        <end position="326"/>
    </location>
</feature>
<dbReference type="PANTHER" id="PTHR43364">
    <property type="entry name" value="NADH-SPECIFIC METHYLGLYOXAL REDUCTASE-RELATED"/>
    <property type="match status" value="1"/>
</dbReference>
<proteinExistence type="predicted"/>
<dbReference type="PANTHER" id="PTHR43364:SF4">
    <property type="entry name" value="NAD(P)-LINKED OXIDOREDUCTASE SUPERFAMILY PROTEIN"/>
    <property type="match status" value="1"/>
</dbReference>
<keyword evidence="4" id="KW-1185">Reference proteome</keyword>
<evidence type="ECO:0000313" key="3">
    <source>
        <dbReference type="EMBL" id="KAF2738408.1"/>
    </source>
</evidence>
<dbReference type="AlphaFoldDB" id="A0A9P4R2X9"/>
<dbReference type="Gene3D" id="3.20.20.100">
    <property type="entry name" value="NADP-dependent oxidoreductase domain"/>
    <property type="match status" value="1"/>
</dbReference>
<comment type="caution">
    <text evidence="3">The sequence shown here is derived from an EMBL/GenBank/DDBJ whole genome shotgun (WGS) entry which is preliminary data.</text>
</comment>
<dbReference type="InterPro" id="IPR036812">
    <property type="entry name" value="NAD(P)_OxRdtase_dom_sf"/>
</dbReference>
<dbReference type="SUPFAM" id="SSF51430">
    <property type="entry name" value="NAD(P)-linked oxidoreductase"/>
    <property type="match status" value="1"/>
</dbReference>